<keyword evidence="3" id="KW-1185">Reference proteome</keyword>
<dbReference type="EMBL" id="JAPIUZ010000001">
    <property type="protein sequence ID" value="MCX2562899.1"/>
    <property type="molecule type" value="Genomic_DNA"/>
</dbReference>
<proteinExistence type="predicted"/>
<name>A0ABT3QC72_9PROT</name>
<accession>A0ABT3QC72</accession>
<feature type="transmembrane region" description="Helical" evidence="1">
    <location>
        <begin position="173"/>
        <end position="201"/>
    </location>
</feature>
<comment type="caution">
    <text evidence="2">The sequence shown here is derived from an EMBL/GenBank/DDBJ whole genome shotgun (WGS) entry which is preliminary data.</text>
</comment>
<sequence length="205" mass="22702">MSSNKKTEDKWPRIDFNSYKPDETDEINKILKIYLETTKDANKQSIEGTRAVYTKSASVLTQSSTFSLSAIGALFFIIQGTDKNSPSTFLLFIIPFLIISFAMWTASAICAAAGLWAQTLGATSPTEDDFKNPAMFTSSLAEAQYYLLRVNFESISKSRKGAKKAKWCQNLAVVLLASAPLCALAISVILYFSSLAIYHYFPCPR</sequence>
<dbReference type="Proteomes" id="UP001301152">
    <property type="component" value="Unassembled WGS sequence"/>
</dbReference>
<keyword evidence="1" id="KW-0812">Transmembrane</keyword>
<gene>
    <name evidence="2" type="ORF">OQ497_02785</name>
</gene>
<keyword evidence="1" id="KW-1133">Transmembrane helix</keyword>
<evidence type="ECO:0000313" key="2">
    <source>
        <dbReference type="EMBL" id="MCX2562899.1"/>
    </source>
</evidence>
<organism evidence="2 3">
    <name type="scientific">Acetobacter thailandicus</name>
    <dbReference type="NCBI Taxonomy" id="1502842"/>
    <lineage>
        <taxon>Bacteria</taxon>
        <taxon>Pseudomonadati</taxon>
        <taxon>Pseudomonadota</taxon>
        <taxon>Alphaproteobacteria</taxon>
        <taxon>Acetobacterales</taxon>
        <taxon>Acetobacteraceae</taxon>
        <taxon>Acetobacter</taxon>
    </lineage>
</organism>
<keyword evidence="1" id="KW-0472">Membrane</keyword>
<evidence type="ECO:0000256" key="1">
    <source>
        <dbReference type="SAM" id="Phobius"/>
    </source>
</evidence>
<dbReference type="RefSeq" id="WP_173559996.1">
    <property type="nucleotide sequence ID" value="NZ_JAPIUZ010000001.1"/>
</dbReference>
<evidence type="ECO:0000313" key="3">
    <source>
        <dbReference type="Proteomes" id="UP001301152"/>
    </source>
</evidence>
<feature type="transmembrane region" description="Helical" evidence="1">
    <location>
        <begin position="59"/>
        <end position="78"/>
    </location>
</feature>
<reference evidence="2 3" key="1">
    <citation type="submission" date="2022-11" db="EMBL/GenBank/DDBJ databases">
        <title>Genome sequencing of Acetobacter type strain.</title>
        <authorList>
            <person name="Heo J."/>
            <person name="Lee D."/>
            <person name="Han B.-H."/>
            <person name="Hong S.-B."/>
            <person name="Kwon S.-W."/>
        </authorList>
    </citation>
    <scope>NUCLEOTIDE SEQUENCE [LARGE SCALE GENOMIC DNA]</scope>
    <source>
        <strain evidence="2 3">KACC 21253</strain>
    </source>
</reference>
<feature type="transmembrane region" description="Helical" evidence="1">
    <location>
        <begin position="90"/>
        <end position="114"/>
    </location>
</feature>
<protein>
    <submittedName>
        <fullName evidence="2">Uncharacterized protein</fullName>
    </submittedName>
</protein>